<dbReference type="AlphaFoldDB" id="A0A5S4FXC9"/>
<evidence type="ECO:0000313" key="5">
    <source>
        <dbReference type="Proteomes" id="UP000309128"/>
    </source>
</evidence>
<dbReference type="Pfam" id="PF18556">
    <property type="entry name" value="TetR_C_35"/>
    <property type="match status" value="1"/>
</dbReference>
<dbReference type="InterPro" id="IPR001647">
    <property type="entry name" value="HTH_TetR"/>
</dbReference>
<dbReference type="Gene3D" id="1.10.357.10">
    <property type="entry name" value="Tetracycline Repressor, domain 2"/>
    <property type="match status" value="1"/>
</dbReference>
<evidence type="ECO:0000256" key="2">
    <source>
        <dbReference type="PROSITE-ProRule" id="PRU00335"/>
    </source>
</evidence>
<dbReference type="InterPro" id="IPR050109">
    <property type="entry name" value="HTH-type_TetR-like_transc_reg"/>
</dbReference>
<dbReference type="GO" id="GO:0000976">
    <property type="term" value="F:transcription cis-regulatory region binding"/>
    <property type="evidence" value="ECO:0007669"/>
    <property type="project" value="TreeGrafter"/>
</dbReference>
<dbReference type="EMBL" id="VCKY01000002">
    <property type="protein sequence ID" value="TMR25477.1"/>
    <property type="molecule type" value="Genomic_DNA"/>
</dbReference>
<dbReference type="PROSITE" id="PS50977">
    <property type="entry name" value="HTH_TETR_2"/>
    <property type="match status" value="1"/>
</dbReference>
<evidence type="ECO:0000256" key="1">
    <source>
        <dbReference type="ARBA" id="ARBA00023125"/>
    </source>
</evidence>
<dbReference type="GO" id="GO:0003700">
    <property type="term" value="F:DNA-binding transcription factor activity"/>
    <property type="evidence" value="ECO:0007669"/>
    <property type="project" value="TreeGrafter"/>
</dbReference>
<keyword evidence="5" id="KW-1185">Reference proteome</keyword>
<accession>A0A5S4FXC9</accession>
<dbReference type="PANTHER" id="PTHR30055">
    <property type="entry name" value="HTH-TYPE TRANSCRIPTIONAL REGULATOR RUTR"/>
    <property type="match status" value="1"/>
</dbReference>
<reference evidence="4 5" key="1">
    <citation type="submission" date="2019-05" db="EMBL/GenBank/DDBJ databases">
        <title>Draft genome sequence of Nonomuraea turkmeniaca DSM 43926.</title>
        <authorList>
            <person name="Saricaoglu S."/>
            <person name="Isik K."/>
        </authorList>
    </citation>
    <scope>NUCLEOTIDE SEQUENCE [LARGE SCALE GENOMIC DNA]</scope>
    <source>
        <strain evidence="4 5">DSM 43926</strain>
    </source>
</reference>
<protein>
    <submittedName>
        <fullName evidence="4">TetR/AcrR family transcriptional regulator</fullName>
    </submittedName>
</protein>
<dbReference type="PANTHER" id="PTHR30055:SF153">
    <property type="entry name" value="HTH-TYPE TRANSCRIPTIONAL REPRESSOR RV3405C"/>
    <property type="match status" value="1"/>
</dbReference>
<name>A0A5S4FXC9_9ACTN</name>
<dbReference type="PRINTS" id="PR00455">
    <property type="entry name" value="HTHTETR"/>
</dbReference>
<evidence type="ECO:0000259" key="3">
    <source>
        <dbReference type="PROSITE" id="PS50977"/>
    </source>
</evidence>
<proteinExistence type="predicted"/>
<organism evidence="4 5">
    <name type="scientific">Nonomuraea turkmeniaca</name>
    <dbReference type="NCBI Taxonomy" id="103838"/>
    <lineage>
        <taxon>Bacteria</taxon>
        <taxon>Bacillati</taxon>
        <taxon>Actinomycetota</taxon>
        <taxon>Actinomycetes</taxon>
        <taxon>Streptosporangiales</taxon>
        <taxon>Streptosporangiaceae</taxon>
        <taxon>Nonomuraea</taxon>
    </lineage>
</organism>
<evidence type="ECO:0000313" key="4">
    <source>
        <dbReference type="EMBL" id="TMR25477.1"/>
    </source>
</evidence>
<dbReference type="SUPFAM" id="SSF46689">
    <property type="entry name" value="Homeodomain-like"/>
    <property type="match status" value="1"/>
</dbReference>
<comment type="caution">
    <text evidence="4">The sequence shown here is derived from an EMBL/GenBank/DDBJ whole genome shotgun (WGS) entry which is preliminary data.</text>
</comment>
<dbReference type="Proteomes" id="UP000309128">
    <property type="component" value="Unassembled WGS sequence"/>
</dbReference>
<sequence>MPLPAAYAWSMPDGSLGRILDAAYAGMLEQGLRRLTMDDVARRAGLARITVYRRFARKSDLIQAVVMRELRRFLSAFEQAMAALPTAEEQVVEGFAVTLRLVRAHPLLGRLLADAPETMLPQLTLEAGPYLAVARQYLAERLEVPDSAVVAETYIRIALSFVLTPDSVIPLGNDADARAYARRHLVPLLPSEGIN</sequence>
<feature type="DNA-binding region" description="H-T-H motif" evidence="2">
    <location>
        <begin position="36"/>
        <end position="55"/>
    </location>
</feature>
<dbReference type="InterPro" id="IPR009057">
    <property type="entry name" value="Homeodomain-like_sf"/>
</dbReference>
<dbReference type="InterPro" id="IPR040611">
    <property type="entry name" value="AlkX_C"/>
</dbReference>
<dbReference type="OrthoDB" id="6077212at2"/>
<dbReference type="Pfam" id="PF00440">
    <property type="entry name" value="TetR_N"/>
    <property type="match status" value="1"/>
</dbReference>
<feature type="domain" description="HTH tetR-type" evidence="3">
    <location>
        <begin position="13"/>
        <end position="73"/>
    </location>
</feature>
<gene>
    <name evidence="4" type="ORF">ETD86_01105</name>
</gene>
<keyword evidence="1 2" id="KW-0238">DNA-binding</keyword>